<feature type="binding site" evidence="7">
    <location>
        <position position="39"/>
    </location>
    <ligand>
        <name>a divalent metal cation</name>
        <dbReference type="ChEBI" id="CHEBI:60240"/>
    </ligand>
</feature>
<dbReference type="EC" id="3.1.3.5" evidence="7"/>
<dbReference type="PANTHER" id="PTHR30457">
    <property type="entry name" value="5'-NUCLEOTIDASE SURE"/>
    <property type="match status" value="1"/>
</dbReference>
<protein>
    <recommendedName>
        <fullName evidence="7">5'-nucleotidase SurE</fullName>
        <ecNumber evidence="7">3.1.3.5</ecNumber>
    </recommendedName>
    <alternativeName>
        <fullName evidence="7">Nucleoside 5'-monophosphate phosphohydrolase</fullName>
    </alternativeName>
</protein>
<dbReference type="GO" id="GO:0004309">
    <property type="term" value="F:exopolyphosphatase activity"/>
    <property type="evidence" value="ECO:0007669"/>
    <property type="project" value="TreeGrafter"/>
</dbReference>
<evidence type="ECO:0000313" key="9">
    <source>
        <dbReference type="EMBL" id="SDP33732.1"/>
    </source>
</evidence>
<dbReference type="OrthoDB" id="9780815at2"/>
<dbReference type="HAMAP" id="MF_00060">
    <property type="entry name" value="SurE"/>
    <property type="match status" value="1"/>
</dbReference>
<evidence type="ECO:0000313" key="10">
    <source>
        <dbReference type="Proteomes" id="UP000182412"/>
    </source>
</evidence>
<feature type="binding site" evidence="7">
    <location>
        <position position="9"/>
    </location>
    <ligand>
        <name>a divalent metal cation</name>
        <dbReference type="ChEBI" id="CHEBI:60240"/>
    </ligand>
</feature>
<dbReference type="EMBL" id="FNJQ01000014">
    <property type="protein sequence ID" value="SDP33732.1"/>
    <property type="molecule type" value="Genomic_DNA"/>
</dbReference>
<dbReference type="AlphaFoldDB" id="A0A1H0RVY9"/>
<sequence length="251" mass="28009">MRILLSNDDGVKAAGLEALVQALYQEHEVIVAAPMQQQSGMSNALTIGKPIEVARDKTLEEKYGIEAWAIGGTPADSAKLYIEAFMTEDRPIDLVISGINHGANLATDIIYSGTVGAAMEGYFHDIPAFALSIDVDSQLTYQEAAKIFARDFRKLMPEEGKCFLFNLNFPLFLKDDVPQYVFGRQGKRDYLNAFTKEERDGKVFYTMAGEIYDRDKGNATDIYATEQGYISITPLVADLTDYMELDKRLEK</sequence>
<feature type="domain" description="Survival protein SurE-like phosphatase/nucleotidase" evidence="8">
    <location>
        <begin position="3"/>
        <end position="190"/>
    </location>
</feature>
<dbReference type="SUPFAM" id="SSF64167">
    <property type="entry name" value="SurE-like"/>
    <property type="match status" value="1"/>
</dbReference>
<keyword evidence="3 7" id="KW-0963">Cytoplasm</keyword>
<dbReference type="GO" id="GO:0008254">
    <property type="term" value="F:3'-nucleotidase activity"/>
    <property type="evidence" value="ECO:0007669"/>
    <property type="project" value="TreeGrafter"/>
</dbReference>
<dbReference type="GO" id="GO:0046872">
    <property type="term" value="F:metal ion binding"/>
    <property type="evidence" value="ECO:0007669"/>
    <property type="project" value="UniProtKB-UniRule"/>
</dbReference>
<evidence type="ECO:0000256" key="4">
    <source>
        <dbReference type="ARBA" id="ARBA00022723"/>
    </source>
</evidence>
<evidence type="ECO:0000259" key="8">
    <source>
        <dbReference type="Pfam" id="PF01975"/>
    </source>
</evidence>
<comment type="similarity">
    <text evidence="2 7">Belongs to the SurE nucleotidase family.</text>
</comment>
<accession>A0A1H0RVY9</accession>
<dbReference type="GO" id="GO:0005737">
    <property type="term" value="C:cytoplasm"/>
    <property type="evidence" value="ECO:0007669"/>
    <property type="project" value="UniProtKB-SubCell"/>
</dbReference>
<keyword evidence="4 7" id="KW-0479">Metal-binding</keyword>
<comment type="cofactor">
    <cofactor evidence="7">
        <name>a divalent metal cation</name>
        <dbReference type="ChEBI" id="CHEBI:60240"/>
    </cofactor>
    <text evidence="7">Binds 1 divalent metal cation per subunit.</text>
</comment>
<keyword evidence="5 7" id="KW-0547">Nucleotide-binding</keyword>
<feature type="binding site" evidence="7">
    <location>
        <position position="8"/>
    </location>
    <ligand>
        <name>a divalent metal cation</name>
        <dbReference type="ChEBI" id="CHEBI:60240"/>
    </ligand>
</feature>
<dbReference type="RefSeq" id="WP_074572232.1">
    <property type="nucleotide sequence ID" value="NZ_FNJQ01000014.1"/>
</dbReference>
<comment type="function">
    <text evidence="7">Nucleotidase that shows phosphatase activity on nucleoside 5'-monophosphates.</text>
</comment>
<feature type="binding site" evidence="7">
    <location>
        <position position="100"/>
    </location>
    <ligand>
        <name>a divalent metal cation</name>
        <dbReference type="ChEBI" id="CHEBI:60240"/>
    </ligand>
</feature>
<reference evidence="9 10" key="1">
    <citation type="submission" date="2016-10" db="EMBL/GenBank/DDBJ databases">
        <authorList>
            <person name="de Groot N.N."/>
        </authorList>
    </citation>
    <scope>NUCLEOTIDE SEQUENCE [LARGE SCALE GENOMIC DNA]</scope>
    <source>
        <strain evidence="9 10">S137</strain>
    </source>
</reference>
<evidence type="ECO:0000256" key="7">
    <source>
        <dbReference type="HAMAP-Rule" id="MF_00060"/>
    </source>
</evidence>
<dbReference type="GO" id="GO:0000166">
    <property type="term" value="F:nucleotide binding"/>
    <property type="evidence" value="ECO:0007669"/>
    <property type="project" value="UniProtKB-KW"/>
</dbReference>
<evidence type="ECO:0000256" key="1">
    <source>
        <dbReference type="ARBA" id="ARBA00000815"/>
    </source>
</evidence>
<evidence type="ECO:0000256" key="6">
    <source>
        <dbReference type="ARBA" id="ARBA00022801"/>
    </source>
</evidence>
<comment type="catalytic activity">
    <reaction evidence="1 7">
        <text>a ribonucleoside 5'-phosphate + H2O = a ribonucleoside + phosphate</text>
        <dbReference type="Rhea" id="RHEA:12484"/>
        <dbReference type="ChEBI" id="CHEBI:15377"/>
        <dbReference type="ChEBI" id="CHEBI:18254"/>
        <dbReference type="ChEBI" id="CHEBI:43474"/>
        <dbReference type="ChEBI" id="CHEBI:58043"/>
        <dbReference type="EC" id="3.1.3.5"/>
    </reaction>
</comment>
<name>A0A1H0RVY9_SELRU</name>
<evidence type="ECO:0000256" key="5">
    <source>
        <dbReference type="ARBA" id="ARBA00022741"/>
    </source>
</evidence>
<organism evidence="9 10">
    <name type="scientific">Selenomonas ruminantium</name>
    <dbReference type="NCBI Taxonomy" id="971"/>
    <lineage>
        <taxon>Bacteria</taxon>
        <taxon>Bacillati</taxon>
        <taxon>Bacillota</taxon>
        <taxon>Negativicutes</taxon>
        <taxon>Selenomonadales</taxon>
        <taxon>Selenomonadaceae</taxon>
        <taxon>Selenomonas</taxon>
    </lineage>
</organism>
<dbReference type="Pfam" id="PF01975">
    <property type="entry name" value="SurE"/>
    <property type="match status" value="1"/>
</dbReference>
<proteinExistence type="inferred from homology"/>
<dbReference type="Proteomes" id="UP000182412">
    <property type="component" value="Unassembled WGS sequence"/>
</dbReference>
<comment type="subcellular location">
    <subcellularLocation>
        <location evidence="7">Cytoplasm</location>
    </subcellularLocation>
</comment>
<keyword evidence="6 7" id="KW-0378">Hydrolase</keyword>
<dbReference type="GO" id="GO:0008253">
    <property type="term" value="F:5'-nucleotidase activity"/>
    <property type="evidence" value="ECO:0007669"/>
    <property type="project" value="UniProtKB-UniRule"/>
</dbReference>
<evidence type="ECO:0000256" key="2">
    <source>
        <dbReference type="ARBA" id="ARBA00011062"/>
    </source>
</evidence>
<dbReference type="InterPro" id="IPR002828">
    <property type="entry name" value="SurE-like_Pase/nucleotidase"/>
</dbReference>
<dbReference type="InterPro" id="IPR030048">
    <property type="entry name" value="SurE"/>
</dbReference>
<dbReference type="Gene3D" id="3.40.1210.10">
    <property type="entry name" value="Survival protein SurE-like phosphatase/nucleotidase"/>
    <property type="match status" value="1"/>
</dbReference>
<evidence type="ECO:0000256" key="3">
    <source>
        <dbReference type="ARBA" id="ARBA00022490"/>
    </source>
</evidence>
<dbReference type="InterPro" id="IPR036523">
    <property type="entry name" value="SurE-like_sf"/>
</dbReference>
<gene>
    <name evidence="7" type="primary">surE</name>
    <name evidence="9" type="ORF">SAMN05216366_11437</name>
</gene>
<dbReference type="NCBIfam" id="TIGR00087">
    <property type="entry name" value="surE"/>
    <property type="match status" value="1"/>
</dbReference>
<dbReference type="PANTHER" id="PTHR30457:SF12">
    <property type="entry name" value="5'_3'-NUCLEOTIDASE SURE"/>
    <property type="match status" value="1"/>
</dbReference>